<keyword evidence="4" id="KW-1185">Reference proteome</keyword>
<organism evidence="3 4">
    <name type="scientific">Candidatus Electrothrix marina</name>
    <dbReference type="NCBI Taxonomy" id="1859130"/>
    <lineage>
        <taxon>Bacteria</taxon>
        <taxon>Pseudomonadati</taxon>
        <taxon>Thermodesulfobacteriota</taxon>
        <taxon>Desulfobulbia</taxon>
        <taxon>Desulfobulbales</taxon>
        <taxon>Desulfobulbaceae</taxon>
        <taxon>Candidatus Electrothrix</taxon>
    </lineage>
</organism>
<gene>
    <name evidence="3" type="ORF">VU01_10954</name>
</gene>
<evidence type="ECO:0000313" key="3">
    <source>
        <dbReference type="EMBL" id="RWX51705.1"/>
    </source>
</evidence>
<feature type="transmembrane region" description="Helical" evidence="1">
    <location>
        <begin position="21"/>
        <end position="41"/>
    </location>
</feature>
<evidence type="ECO:0000256" key="1">
    <source>
        <dbReference type="SAM" id="Phobius"/>
    </source>
</evidence>
<reference evidence="3 4" key="1">
    <citation type="submission" date="2017-01" db="EMBL/GenBank/DDBJ databases">
        <title>The cable genome- insights into the physiology and evolution of filamentous bacteria capable of sulfide oxidation via long distance electron transfer.</title>
        <authorList>
            <person name="Schreiber L."/>
            <person name="Bjerg J.T."/>
            <person name="Boggild A."/>
            <person name="Van De Vossenberg J."/>
            <person name="Meysman F."/>
            <person name="Nielsen L.P."/>
            <person name="Schramm A."/>
            <person name="Kjeldsen K.U."/>
        </authorList>
    </citation>
    <scope>NUCLEOTIDE SEQUENCE [LARGE SCALE GENOMIC DNA]</scope>
    <source>
        <strain evidence="3">A5</strain>
    </source>
</reference>
<keyword evidence="1" id="KW-1133">Transmembrane helix</keyword>
<evidence type="ECO:0000313" key="4">
    <source>
        <dbReference type="Proteomes" id="UP000288892"/>
    </source>
</evidence>
<sequence length="555" mass="58212">MLTYKKYTTNTARAGTVFSKAGCTAAYLFVGIAIVLAGVVLQPHSAFAADISVTPITWDIIGLDSNDPQTGPNQFPVGVRVCNNSATEDATDVIATFNWTEPDPHPSINLRAGTDDILQLGSVPASECVDAYYEAEVVRDPASFDTMRNYFVKVISTSAAPASSPIRQLYVEHLISQNRNATTDVLYGTDPGGLTSVEPGGTLSMMVGGTYYIKLVGSTATQGYNQLETFINIPNTIFRILEVTTDYTADTSATVGNPNDKLYGNGCLWENNINSENLRSCLSTGKVGGGTEILYKVEILQMPGAPLINPEPIQTLYYDFSGSSYHYNADYSLSTRYIEIINASIQKSFDPKVIAPGGTSKITFTITNPGPDELTGVKFDDDSASTLPGSSSWPTGVTVASTTVGYNGCDASSSPTPSLLTVGDTSVAFDNISIAGFGTCTIELDVTVAADGTYTNTTSHLLINGSTDTESYGEDSLTVVSGPPGATGCAAEDKVVMATWDFSNATQTAGTEVSSGTTFAPLPATDPGDVGTPTATVYTNATNPPAVNIPSVAGV</sequence>
<dbReference type="InterPro" id="IPR057693">
    <property type="entry name" value="DUF7933"/>
</dbReference>
<dbReference type="AlphaFoldDB" id="A0A444JF45"/>
<dbReference type="EMBL" id="MTKS01000095">
    <property type="protein sequence ID" value="RWX51705.1"/>
    <property type="molecule type" value="Genomic_DNA"/>
</dbReference>
<keyword evidence="1" id="KW-0812">Transmembrane</keyword>
<dbReference type="Proteomes" id="UP000288892">
    <property type="component" value="Unassembled WGS sequence"/>
</dbReference>
<protein>
    <recommendedName>
        <fullName evidence="2">DUF7933 domain-containing protein</fullName>
    </recommendedName>
</protein>
<comment type="caution">
    <text evidence="3">The sequence shown here is derived from an EMBL/GenBank/DDBJ whole genome shotgun (WGS) entry which is preliminary data.</text>
</comment>
<evidence type="ECO:0000259" key="2">
    <source>
        <dbReference type="Pfam" id="PF25564"/>
    </source>
</evidence>
<proteinExistence type="predicted"/>
<name>A0A444JF45_9BACT</name>
<dbReference type="Pfam" id="PF25564">
    <property type="entry name" value="DUF7933"/>
    <property type="match status" value="1"/>
</dbReference>
<keyword evidence="1" id="KW-0472">Membrane</keyword>
<feature type="domain" description="DUF7933" evidence="2">
    <location>
        <begin position="345"/>
        <end position="478"/>
    </location>
</feature>
<feature type="non-terminal residue" evidence="3">
    <location>
        <position position="555"/>
    </location>
</feature>
<accession>A0A444JF45</accession>